<evidence type="ECO:0000313" key="1">
    <source>
        <dbReference type="EMBL" id="KAI0085266.1"/>
    </source>
</evidence>
<organism evidence="1 2">
    <name type="scientific">Irpex rosettiformis</name>
    <dbReference type="NCBI Taxonomy" id="378272"/>
    <lineage>
        <taxon>Eukaryota</taxon>
        <taxon>Fungi</taxon>
        <taxon>Dikarya</taxon>
        <taxon>Basidiomycota</taxon>
        <taxon>Agaricomycotina</taxon>
        <taxon>Agaricomycetes</taxon>
        <taxon>Polyporales</taxon>
        <taxon>Irpicaceae</taxon>
        <taxon>Irpex</taxon>
    </lineage>
</organism>
<name>A0ACB8TTA4_9APHY</name>
<sequence>MTITSVLPVIAPKVSEQALQHIERLLKHRPEAVESLDRTKARQAAVLVLLYEKPEGELRVLLTTRAKTLRTHPGQTALPGGRMDESDESIVETAYREAFEEVGLPLNHPGVHTLCLLRPFIAWTRSLVLVTPVVSFLTDFSVLENLRPCESEVDIIFDHPLEAILEPSLSASEPLVPLNSELWPSDIEYYNYADSKWSWMGGSTYRLHRFRAAAAAIKGLTADVLILTASIAYDRQPSFEWFAPGQFTTLQDTLAVLNLSAFNKWNNNAETSASANVKPVSIE</sequence>
<dbReference type="Proteomes" id="UP001055072">
    <property type="component" value="Unassembled WGS sequence"/>
</dbReference>
<comment type="caution">
    <text evidence="1">The sequence shown here is derived from an EMBL/GenBank/DDBJ whole genome shotgun (WGS) entry which is preliminary data.</text>
</comment>
<evidence type="ECO:0000313" key="2">
    <source>
        <dbReference type="Proteomes" id="UP001055072"/>
    </source>
</evidence>
<reference evidence="1" key="1">
    <citation type="journal article" date="2021" name="Environ. Microbiol.">
        <title>Gene family expansions and transcriptome signatures uncover fungal adaptations to wood decay.</title>
        <authorList>
            <person name="Hage H."/>
            <person name="Miyauchi S."/>
            <person name="Viragh M."/>
            <person name="Drula E."/>
            <person name="Min B."/>
            <person name="Chaduli D."/>
            <person name="Navarro D."/>
            <person name="Favel A."/>
            <person name="Norest M."/>
            <person name="Lesage-Meessen L."/>
            <person name="Balint B."/>
            <person name="Merenyi Z."/>
            <person name="de Eugenio L."/>
            <person name="Morin E."/>
            <person name="Martinez A.T."/>
            <person name="Baldrian P."/>
            <person name="Stursova M."/>
            <person name="Martinez M.J."/>
            <person name="Novotny C."/>
            <person name="Magnuson J.K."/>
            <person name="Spatafora J.W."/>
            <person name="Maurice S."/>
            <person name="Pangilinan J."/>
            <person name="Andreopoulos W."/>
            <person name="LaButti K."/>
            <person name="Hundley H."/>
            <person name="Na H."/>
            <person name="Kuo A."/>
            <person name="Barry K."/>
            <person name="Lipzen A."/>
            <person name="Henrissat B."/>
            <person name="Riley R."/>
            <person name="Ahrendt S."/>
            <person name="Nagy L.G."/>
            <person name="Grigoriev I.V."/>
            <person name="Martin F."/>
            <person name="Rosso M.N."/>
        </authorList>
    </citation>
    <scope>NUCLEOTIDE SEQUENCE</scope>
    <source>
        <strain evidence="1">CBS 384.51</strain>
    </source>
</reference>
<gene>
    <name evidence="1" type="ORF">BDY19DRAFT_909227</name>
</gene>
<protein>
    <submittedName>
        <fullName evidence="1">NUDIX hydrolase domain-like protein</fullName>
    </submittedName>
</protein>
<keyword evidence="2" id="KW-1185">Reference proteome</keyword>
<proteinExistence type="predicted"/>
<accession>A0ACB8TTA4</accession>
<dbReference type="EMBL" id="MU274933">
    <property type="protein sequence ID" value="KAI0085266.1"/>
    <property type="molecule type" value="Genomic_DNA"/>
</dbReference>